<dbReference type="EMBL" id="JBHSSN010000015">
    <property type="protein sequence ID" value="MFC6324061.1"/>
    <property type="molecule type" value="Genomic_DNA"/>
</dbReference>
<name>A0ABW1UWE6_9LACO</name>
<sequence>MNNEIKYITDELGIIYDFYQDKFSLKRIKTYILSMPEGKKIIKVTAGEVPMYDHQLVLPIASFSDQTDSVSLLQVNHTMINGRSSENIAMDTRRITDLVNRLIELIEP</sequence>
<keyword evidence="2" id="KW-1185">Reference proteome</keyword>
<reference evidence="2" key="1">
    <citation type="journal article" date="2019" name="Int. J. Syst. Evol. Microbiol.">
        <title>The Global Catalogue of Microorganisms (GCM) 10K type strain sequencing project: providing services to taxonomists for standard genome sequencing and annotation.</title>
        <authorList>
            <consortium name="The Broad Institute Genomics Platform"/>
            <consortium name="The Broad Institute Genome Sequencing Center for Infectious Disease"/>
            <person name="Wu L."/>
            <person name="Ma J."/>
        </authorList>
    </citation>
    <scope>NUCLEOTIDE SEQUENCE [LARGE SCALE GENOMIC DNA]</scope>
    <source>
        <strain evidence="2">CCM 8895</strain>
    </source>
</reference>
<protein>
    <submittedName>
        <fullName evidence="1">Uncharacterized protein</fullName>
    </submittedName>
</protein>
<organism evidence="1 2">
    <name type="scientific">Companilactobacillus baiquanensis</name>
    <dbReference type="NCBI Taxonomy" id="2486005"/>
    <lineage>
        <taxon>Bacteria</taxon>
        <taxon>Bacillati</taxon>
        <taxon>Bacillota</taxon>
        <taxon>Bacilli</taxon>
        <taxon>Lactobacillales</taxon>
        <taxon>Lactobacillaceae</taxon>
        <taxon>Companilactobacillus</taxon>
    </lineage>
</organism>
<evidence type="ECO:0000313" key="2">
    <source>
        <dbReference type="Proteomes" id="UP001596186"/>
    </source>
</evidence>
<gene>
    <name evidence="1" type="ORF">ACFP1F_09945</name>
</gene>
<comment type="caution">
    <text evidence="1">The sequence shown here is derived from an EMBL/GenBank/DDBJ whole genome shotgun (WGS) entry which is preliminary data.</text>
</comment>
<dbReference type="Proteomes" id="UP001596186">
    <property type="component" value="Unassembled WGS sequence"/>
</dbReference>
<proteinExistence type="predicted"/>
<evidence type="ECO:0000313" key="1">
    <source>
        <dbReference type="EMBL" id="MFC6324061.1"/>
    </source>
</evidence>
<dbReference type="RefSeq" id="WP_125593071.1">
    <property type="nucleotide sequence ID" value="NZ_JBHSSN010000015.1"/>
</dbReference>
<accession>A0ABW1UWE6</accession>